<comment type="similarity">
    <text evidence="2">Belongs to the PPR family. PCMP-H subfamily.</text>
</comment>
<dbReference type="PaxDb" id="4081-Solyc05g007740.1.1"/>
<dbReference type="GO" id="GO:0003723">
    <property type="term" value="F:RNA binding"/>
    <property type="evidence" value="ECO:0007669"/>
    <property type="project" value="InterPro"/>
</dbReference>
<dbReference type="NCBIfam" id="TIGR00756">
    <property type="entry name" value="PPR"/>
    <property type="match status" value="2"/>
</dbReference>
<dbReference type="PROSITE" id="PS51375">
    <property type="entry name" value="PPR"/>
    <property type="match status" value="2"/>
</dbReference>
<dbReference type="FunFam" id="1.25.40.10:FF:000503">
    <property type="entry name" value="Pentatricopeptide repeat-containing protein, mitochondrial"/>
    <property type="match status" value="1"/>
</dbReference>
<dbReference type="STRING" id="4081.A0A3Q7H610"/>
<feature type="compositionally biased region" description="Polar residues" evidence="7">
    <location>
        <begin position="155"/>
        <end position="166"/>
    </location>
</feature>
<dbReference type="InterPro" id="IPR046960">
    <property type="entry name" value="PPR_At4g14850-like_plant"/>
</dbReference>
<dbReference type="Gene3D" id="1.25.40.10">
    <property type="entry name" value="Tetratricopeptide repeat domain"/>
    <property type="match status" value="2"/>
</dbReference>
<dbReference type="InterPro" id="IPR032867">
    <property type="entry name" value="DYW_dom"/>
</dbReference>
<organism evidence="10">
    <name type="scientific">Solanum lycopersicum</name>
    <name type="common">Tomato</name>
    <name type="synonym">Lycopersicon esculentum</name>
    <dbReference type="NCBI Taxonomy" id="4081"/>
    <lineage>
        <taxon>Eukaryota</taxon>
        <taxon>Viridiplantae</taxon>
        <taxon>Streptophyta</taxon>
        <taxon>Embryophyta</taxon>
        <taxon>Tracheophyta</taxon>
        <taxon>Spermatophyta</taxon>
        <taxon>Magnoliopsida</taxon>
        <taxon>eudicotyledons</taxon>
        <taxon>Gunneridae</taxon>
        <taxon>Pentapetalae</taxon>
        <taxon>asterids</taxon>
        <taxon>lamiids</taxon>
        <taxon>Solanales</taxon>
        <taxon>Solanaceae</taxon>
        <taxon>Solanoideae</taxon>
        <taxon>Solaneae</taxon>
        <taxon>Solanum</taxon>
        <taxon>Solanum subgen. Lycopersicon</taxon>
    </lineage>
</organism>
<feature type="transmembrane region" description="Helical" evidence="8">
    <location>
        <begin position="773"/>
        <end position="798"/>
    </location>
</feature>
<dbReference type="FunCoup" id="A0A3Q7H610">
    <property type="interactions" value="691"/>
</dbReference>
<evidence type="ECO:0000256" key="7">
    <source>
        <dbReference type="SAM" id="MobiDB-lite"/>
    </source>
</evidence>
<feature type="repeat" description="PPR" evidence="6">
    <location>
        <begin position="478"/>
        <end position="512"/>
    </location>
</feature>
<name>A0A3Q7H610_SOLLC</name>
<feature type="repeat" description="PPR" evidence="6">
    <location>
        <begin position="447"/>
        <end position="477"/>
    </location>
</feature>
<evidence type="ECO:0000256" key="1">
    <source>
        <dbReference type="ARBA" id="ARBA00004173"/>
    </source>
</evidence>
<dbReference type="Pfam" id="PF01535">
    <property type="entry name" value="PPR"/>
    <property type="match status" value="2"/>
</dbReference>
<comment type="subcellular location">
    <subcellularLocation>
        <location evidence="1">Mitochondrion</location>
    </subcellularLocation>
</comment>
<keyword evidence="8" id="KW-1133">Transmembrane helix</keyword>
<reference evidence="10" key="1">
    <citation type="journal article" date="2012" name="Nature">
        <title>The tomato genome sequence provides insights into fleshy fruit evolution.</title>
        <authorList>
            <consortium name="Tomato Genome Consortium"/>
        </authorList>
    </citation>
    <scope>NUCLEOTIDE SEQUENCE [LARGE SCALE GENOMIC DNA]</scope>
    <source>
        <strain evidence="10">cv. Heinz 1706</strain>
    </source>
</reference>
<accession>A0A3Q7H610</accession>
<protein>
    <recommendedName>
        <fullName evidence="9">DYW domain-containing protein</fullName>
    </recommendedName>
</protein>
<dbReference type="Gramene" id="Solyc05g007740.2.1">
    <property type="protein sequence ID" value="Solyc05g007740.2.1"/>
    <property type="gene ID" value="Solyc05g007740.2"/>
</dbReference>
<proteinExistence type="inferred from homology"/>
<evidence type="ECO:0000256" key="6">
    <source>
        <dbReference type="PROSITE-ProRule" id="PRU00708"/>
    </source>
</evidence>
<feature type="region of interest" description="Disordered" evidence="7">
    <location>
        <begin position="98"/>
        <end position="124"/>
    </location>
</feature>
<evidence type="ECO:0000256" key="2">
    <source>
        <dbReference type="ARBA" id="ARBA00006643"/>
    </source>
</evidence>
<dbReference type="PANTHER" id="PTHR47926:SF388">
    <property type="entry name" value="DYW DOMAIN-CONTAINING PROTEIN"/>
    <property type="match status" value="1"/>
</dbReference>
<keyword evidence="8" id="KW-0812">Transmembrane</keyword>
<evidence type="ECO:0000313" key="11">
    <source>
        <dbReference type="Proteomes" id="UP000004994"/>
    </source>
</evidence>
<dbReference type="InterPro" id="IPR002885">
    <property type="entry name" value="PPR_rpt"/>
</dbReference>
<dbReference type="GO" id="GO:0008270">
    <property type="term" value="F:zinc ion binding"/>
    <property type="evidence" value="ECO:0007669"/>
    <property type="project" value="InterPro"/>
</dbReference>
<evidence type="ECO:0000256" key="8">
    <source>
        <dbReference type="SAM" id="Phobius"/>
    </source>
</evidence>
<dbReference type="Proteomes" id="UP000004994">
    <property type="component" value="Chromosome 5"/>
</dbReference>
<evidence type="ECO:0000256" key="3">
    <source>
        <dbReference type="ARBA" id="ARBA00022737"/>
    </source>
</evidence>
<dbReference type="OMA" id="YGHYQQN"/>
<dbReference type="PANTHER" id="PTHR47926">
    <property type="entry name" value="PENTATRICOPEPTIDE REPEAT-CONTAINING PROTEIN"/>
    <property type="match status" value="1"/>
</dbReference>
<keyword evidence="4" id="KW-0809">Transit peptide</keyword>
<evidence type="ECO:0000313" key="10">
    <source>
        <dbReference type="EnsemblPlants" id="Solyc05g007740.2.1"/>
    </source>
</evidence>
<feature type="region of interest" description="Disordered" evidence="7">
    <location>
        <begin position="145"/>
        <end position="169"/>
    </location>
</feature>
<dbReference type="GO" id="GO:0009451">
    <property type="term" value="P:RNA modification"/>
    <property type="evidence" value="ECO:0007669"/>
    <property type="project" value="InterPro"/>
</dbReference>
<evidence type="ECO:0000256" key="5">
    <source>
        <dbReference type="ARBA" id="ARBA00023128"/>
    </source>
</evidence>
<feature type="domain" description="DYW" evidence="9">
    <location>
        <begin position="683"/>
        <end position="770"/>
    </location>
</feature>
<sequence>MLYFPKVKGSYHTFLFLQTFFVVAFTSKASTVRGFKQSETPLLRRSAAFFCCVSSSNNPKSLRTLSKVSRQSLHLESLKFVNFLRNTSTATQISEIDNYSESKGGNNSDFQQNPDGDLNYNSNNTGSLNKLNWKDQEWAYNQQLSRSTQGGGSYSGNSRRIEQNPSEVYEQKTRTEFQELKDTKGFQQNPHAKNENFSSGYVNVSSRNEFQQTVGRNNDFGSRKDYQSDLVHNRNDRSSRFEGGLEAQSSQNGVYGHYQQNLNGGNSVTSQQNFNGNYMRNVGMPQQNISNYDPGNVRNVQSEYPQNASGYNMERHTNSSGYSREMMGRYQQNLSSFNPSSAGHQASYQYQNGIVGHQEMRSATPVEQLIDSDDSSSKKGSVDELDDLCKEGKVKEAVEVLQLLEQQHVTVDLSRYIMLMDVCSEDKSLEDAKSIHEHLVRSHPHLDIKMYNKILEMYGKCGSMKDAFLVFRKMPQRNLTSWDTMITWLGKNGLGEDAIELFGEFKETGMKPDGQMFLGVFHACSVVGDIVEGMLHFESMSKDYDIDLSMEQYVGAVDMLGSTGYLDEAMDFIERMPIEPSIDVWETMMNLCRIHGNLELGDRCAEIVELLDPCRLDEQSKAGFLAVKASDIATEKEKKKSAQSLLEARSKVHEYRAGDRSHPDHEKIYALLRGLKQLMKEDGYIPETKFVLHDVDQETKEDALMAHSERLAFAQGLMNSSARSPIRIIKNLRVCGDCHNALKIASRLVGREIIMRDAKRFHHLKDGLCSLSILLFLLSSRRSFSLFPFFFFIFFLYISMKLPKFITRDTRCNFTTRECDSKERVQFPTHYYEDQLNALTHPRLKIVEHRYNS</sequence>
<evidence type="ECO:0000259" key="9">
    <source>
        <dbReference type="Pfam" id="PF14432"/>
    </source>
</evidence>
<dbReference type="InterPro" id="IPR011990">
    <property type="entry name" value="TPR-like_helical_dom_sf"/>
</dbReference>
<keyword evidence="8" id="KW-0472">Membrane</keyword>
<evidence type="ECO:0000256" key="4">
    <source>
        <dbReference type="ARBA" id="ARBA00022946"/>
    </source>
</evidence>
<reference evidence="10" key="2">
    <citation type="submission" date="2019-01" db="UniProtKB">
        <authorList>
            <consortium name="EnsemblPlants"/>
        </authorList>
    </citation>
    <scope>IDENTIFICATION</scope>
    <source>
        <strain evidence="10">cv. Heinz 1706</strain>
    </source>
</reference>
<dbReference type="InParanoid" id="A0A3Q7H610"/>
<dbReference type="Pfam" id="PF14432">
    <property type="entry name" value="DYW_deaminase"/>
    <property type="match status" value="1"/>
</dbReference>
<keyword evidence="11" id="KW-1185">Reference proteome</keyword>
<keyword evidence="3" id="KW-0677">Repeat</keyword>
<dbReference type="GO" id="GO:0005739">
    <property type="term" value="C:mitochondrion"/>
    <property type="evidence" value="ECO:0007669"/>
    <property type="project" value="UniProtKB-SubCell"/>
</dbReference>
<keyword evidence="5" id="KW-0496">Mitochondrion</keyword>
<dbReference type="AlphaFoldDB" id="A0A3Q7H610"/>
<dbReference type="EnsemblPlants" id="Solyc05g007740.2.1">
    <property type="protein sequence ID" value="Solyc05g007740.2.1"/>
    <property type="gene ID" value="Solyc05g007740.2"/>
</dbReference>